<dbReference type="EC" id="1.1.1.169" evidence="2 6"/>
<dbReference type="PANTHER" id="PTHR43765:SF2">
    <property type="entry name" value="2-DEHYDROPANTOATE 2-REDUCTASE"/>
    <property type="match status" value="1"/>
</dbReference>
<dbReference type="InterPro" id="IPR008927">
    <property type="entry name" value="6-PGluconate_DH-like_C_sf"/>
</dbReference>
<name>A0A4P9Z3F2_9FUNG</name>
<keyword evidence="4 6" id="KW-0560">Oxidoreductase</keyword>
<dbReference type="GO" id="GO:0015940">
    <property type="term" value="P:pantothenate biosynthetic process"/>
    <property type="evidence" value="ECO:0007669"/>
    <property type="project" value="InterPro"/>
</dbReference>
<dbReference type="GO" id="GO:0050661">
    <property type="term" value="F:NADP binding"/>
    <property type="evidence" value="ECO:0007669"/>
    <property type="project" value="TreeGrafter"/>
</dbReference>
<dbReference type="Pfam" id="PF08546">
    <property type="entry name" value="ApbA_C"/>
    <property type="match status" value="1"/>
</dbReference>
<evidence type="ECO:0000313" key="10">
    <source>
        <dbReference type="Proteomes" id="UP000278143"/>
    </source>
</evidence>
<accession>A0A4P9Z3F2</accession>
<dbReference type="SUPFAM" id="SSF51735">
    <property type="entry name" value="NAD(P)-binding Rossmann-fold domains"/>
    <property type="match status" value="1"/>
</dbReference>
<feature type="domain" description="Ketopantoate reductase N-terminal" evidence="7">
    <location>
        <begin position="3"/>
        <end position="161"/>
    </location>
</feature>
<proteinExistence type="inferred from homology"/>
<dbReference type="InterPro" id="IPR013328">
    <property type="entry name" value="6PGD_dom2"/>
</dbReference>
<comment type="function">
    <text evidence="6">Catalyzes the NADPH-dependent reduction of ketopantoate into pantoic acid.</text>
</comment>
<dbReference type="Proteomes" id="UP000278143">
    <property type="component" value="Unassembled WGS sequence"/>
</dbReference>
<dbReference type="SUPFAM" id="SSF48179">
    <property type="entry name" value="6-phosphogluconate dehydrogenase C-terminal domain-like"/>
    <property type="match status" value="1"/>
</dbReference>
<evidence type="ECO:0000256" key="6">
    <source>
        <dbReference type="RuleBase" id="RU362068"/>
    </source>
</evidence>
<comment type="similarity">
    <text evidence="1 6">Belongs to the ketopantoate reductase family.</text>
</comment>
<dbReference type="AlphaFoldDB" id="A0A4P9Z3F2"/>
<dbReference type="Pfam" id="PF02558">
    <property type="entry name" value="ApbA"/>
    <property type="match status" value="1"/>
</dbReference>
<evidence type="ECO:0000256" key="2">
    <source>
        <dbReference type="ARBA" id="ARBA00013014"/>
    </source>
</evidence>
<sequence length="346" mass="37424">MHFHILGAGAIGLWTGYHLRRHGHRVTLLLRSEEAVAAFRQLNSIRLVAAHDGSGRVSEATDVEAEVATRIRSPIDRLMVTTKAHQTSDAFADVHRWLTEHSSVILLQNGMGVREQLLERYYQATAPMPRFAHGITSMGCMRAGVNEVVHTGNGLFCFGPASDEQAEQASDNLRGTLVALHELALDPDYPSPVDAATIHVHMLAKLAVNACINPVTALLGCSNGQLYEQPYGRSMLTDICSEVARLLRVATSGTSPPAAPFHFPPFTAAQKATFDDAALLQRVLAVCGQTAGNRSSMLVDIEAGRTTEIDFINGYLVRLGQALNCATPLNSLLQKLVHTRTSISNG</sequence>
<dbReference type="InterPro" id="IPR036291">
    <property type="entry name" value="NAD(P)-bd_dom_sf"/>
</dbReference>
<dbReference type="PANTHER" id="PTHR43765">
    <property type="entry name" value="2-DEHYDROPANTOATE 2-REDUCTASE-RELATED"/>
    <property type="match status" value="1"/>
</dbReference>
<reference evidence="10" key="1">
    <citation type="journal article" date="2018" name="Nat. Microbiol.">
        <title>Leveraging single-cell genomics to expand the fungal tree of life.</title>
        <authorList>
            <person name="Ahrendt S.R."/>
            <person name="Quandt C.A."/>
            <person name="Ciobanu D."/>
            <person name="Clum A."/>
            <person name="Salamov A."/>
            <person name="Andreopoulos B."/>
            <person name="Cheng J.F."/>
            <person name="Woyke T."/>
            <person name="Pelin A."/>
            <person name="Henrissat B."/>
            <person name="Reynolds N.K."/>
            <person name="Benny G.L."/>
            <person name="Smith M.E."/>
            <person name="James T.Y."/>
            <person name="Grigoriev I.V."/>
        </authorList>
    </citation>
    <scope>NUCLEOTIDE SEQUENCE [LARGE SCALE GENOMIC DNA]</scope>
    <source>
        <strain evidence="10">Benny S71-1</strain>
    </source>
</reference>
<dbReference type="InterPro" id="IPR003710">
    <property type="entry name" value="ApbA"/>
</dbReference>
<dbReference type="InterPro" id="IPR013752">
    <property type="entry name" value="KPA_reductase"/>
</dbReference>
<feature type="domain" description="Ketopantoate reductase C-terminal" evidence="8">
    <location>
        <begin position="201"/>
        <end position="339"/>
    </location>
</feature>
<keyword evidence="10" id="KW-1185">Reference proteome</keyword>
<evidence type="ECO:0000313" key="9">
    <source>
        <dbReference type="EMBL" id="RKP26040.1"/>
    </source>
</evidence>
<evidence type="ECO:0000256" key="4">
    <source>
        <dbReference type="ARBA" id="ARBA00023002"/>
    </source>
</evidence>
<dbReference type="GO" id="GO:0005739">
    <property type="term" value="C:mitochondrion"/>
    <property type="evidence" value="ECO:0007669"/>
    <property type="project" value="TreeGrafter"/>
</dbReference>
<dbReference type="InterPro" id="IPR013332">
    <property type="entry name" value="KPR_N"/>
</dbReference>
<protein>
    <recommendedName>
        <fullName evidence="2 6">2-dehydropantoate 2-reductase</fullName>
        <ecNumber evidence="2 6">1.1.1.169</ecNumber>
    </recommendedName>
    <alternativeName>
        <fullName evidence="5 6">Ketopantoate reductase</fullName>
    </alternativeName>
</protein>
<evidence type="ECO:0000259" key="7">
    <source>
        <dbReference type="Pfam" id="PF02558"/>
    </source>
</evidence>
<dbReference type="EMBL" id="KZ989532">
    <property type="protein sequence ID" value="RKP26040.1"/>
    <property type="molecule type" value="Genomic_DNA"/>
</dbReference>
<dbReference type="GO" id="GO:0008677">
    <property type="term" value="F:2-dehydropantoate 2-reductase activity"/>
    <property type="evidence" value="ECO:0007669"/>
    <property type="project" value="UniProtKB-EC"/>
</dbReference>
<evidence type="ECO:0000256" key="5">
    <source>
        <dbReference type="ARBA" id="ARBA00032024"/>
    </source>
</evidence>
<evidence type="ECO:0000259" key="8">
    <source>
        <dbReference type="Pfam" id="PF08546"/>
    </source>
</evidence>
<dbReference type="InterPro" id="IPR050838">
    <property type="entry name" value="Ketopantoate_reductase"/>
</dbReference>
<dbReference type="Gene3D" id="1.10.1040.10">
    <property type="entry name" value="N-(1-d-carboxylethyl)-l-norvaline Dehydrogenase, domain 2"/>
    <property type="match status" value="1"/>
</dbReference>
<comment type="catalytic activity">
    <reaction evidence="6">
        <text>(R)-pantoate + NADP(+) = 2-dehydropantoate + NADPH + H(+)</text>
        <dbReference type="Rhea" id="RHEA:16233"/>
        <dbReference type="ChEBI" id="CHEBI:11561"/>
        <dbReference type="ChEBI" id="CHEBI:15378"/>
        <dbReference type="ChEBI" id="CHEBI:15980"/>
        <dbReference type="ChEBI" id="CHEBI:57783"/>
        <dbReference type="ChEBI" id="CHEBI:58349"/>
        <dbReference type="EC" id="1.1.1.169"/>
    </reaction>
</comment>
<dbReference type="NCBIfam" id="TIGR00745">
    <property type="entry name" value="apbA_panE"/>
    <property type="match status" value="1"/>
</dbReference>
<evidence type="ECO:0000256" key="1">
    <source>
        <dbReference type="ARBA" id="ARBA00007870"/>
    </source>
</evidence>
<evidence type="ECO:0000256" key="3">
    <source>
        <dbReference type="ARBA" id="ARBA00022857"/>
    </source>
</evidence>
<keyword evidence="3 6" id="KW-0521">NADP</keyword>
<gene>
    <name evidence="9" type="ORF">SYNPS1DRAFT_14771</name>
</gene>
<organism evidence="9 10">
    <name type="scientific">Syncephalis pseudoplumigaleata</name>
    <dbReference type="NCBI Taxonomy" id="1712513"/>
    <lineage>
        <taxon>Eukaryota</taxon>
        <taxon>Fungi</taxon>
        <taxon>Fungi incertae sedis</taxon>
        <taxon>Zoopagomycota</taxon>
        <taxon>Zoopagomycotina</taxon>
        <taxon>Zoopagomycetes</taxon>
        <taxon>Zoopagales</taxon>
        <taxon>Piptocephalidaceae</taxon>
        <taxon>Syncephalis</taxon>
    </lineage>
</organism>
<dbReference type="OrthoDB" id="73846at2759"/>
<dbReference type="Gene3D" id="3.40.50.720">
    <property type="entry name" value="NAD(P)-binding Rossmann-like Domain"/>
    <property type="match status" value="1"/>
</dbReference>